<reference evidence="1" key="1">
    <citation type="submission" date="2018-06" db="EMBL/GenBank/DDBJ databases">
        <authorList>
            <person name="Zhirakovskaya E."/>
        </authorList>
    </citation>
    <scope>NUCLEOTIDE SEQUENCE</scope>
</reference>
<dbReference type="PANTHER" id="PTHR37421:SF1">
    <property type="entry name" value="UPF0260 PROTEIN YCGN"/>
    <property type="match status" value="1"/>
</dbReference>
<gene>
    <name evidence="1" type="ORF">MNBD_GAMMA03-21</name>
</gene>
<organism evidence="1">
    <name type="scientific">hydrothermal vent metagenome</name>
    <dbReference type="NCBI Taxonomy" id="652676"/>
    <lineage>
        <taxon>unclassified sequences</taxon>
        <taxon>metagenomes</taxon>
        <taxon>ecological metagenomes</taxon>
    </lineage>
</organism>
<dbReference type="AlphaFoldDB" id="A0A3B0VYJ8"/>
<evidence type="ECO:0000313" key="1">
    <source>
        <dbReference type="EMBL" id="VAW45223.1"/>
    </source>
</evidence>
<dbReference type="NCBIfam" id="NF003507">
    <property type="entry name" value="PRK05170.2-5"/>
    <property type="match status" value="1"/>
</dbReference>
<protein>
    <submittedName>
        <fullName evidence="1">UPF0260 protein YcgN</fullName>
    </submittedName>
</protein>
<dbReference type="NCBIfam" id="NF003501">
    <property type="entry name" value="PRK05170.1-5"/>
    <property type="match status" value="1"/>
</dbReference>
<name>A0A3B0VYJ8_9ZZZZ</name>
<dbReference type="PANTHER" id="PTHR37421">
    <property type="entry name" value="UPF0260 PROTEIN YCGN"/>
    <property type="match status" value="1"/>
</dbReference>
<dbReference type="EMBL" id="UOFC01000046">
    <property type="protein sequence ID" value="VAW45223.1"/>
    <property type="molecule type" value="Genomic_DNA"/>
</dbReference>
<dbReference type="InterPro" id="IPR005358">
    <property type="entry name" value="Puta_zinc/iron-chelating_dom"/>
</dbReference>
<dbReference type="Pfam" id="PF03692">
    <property type="entry name" value="CxxCxxCC"/>
    <property type="match status" value="1"/>
</dbReference>
<proteinExistence type="predicted"/>
<dbReference type="InterPro" id="IPR008228">
    <property type="entry name" value="UCP006173"/>
</dbReference>
<sequence>MKKNQNSLCSVSFWERKTLDEMNQSEWESVCDGCGLCCLTKLQDDETEEIVYTRIVCDYSDLKTGGCTDYANRSVNVPTCVQLTKEGIIEFDWLPDSCAYRMLYRGQPLPDWHPLVSGTSESLKAVGIGLSAIDVIVTSTVEQAGLEHEHFVIDKP</sequence>
<accession>A0A3B0VYJ8</accession>